<dbReference type="AlphaFoldDB" id="A0A9W6ZZZ9"/>
<dbReference type="OrthoDB" id="10446266at2759"/>
<evidence type="ECO:0000313" key="2">
    <source>
        <dbReference type="Proteomes" id="UP001165082"/>
    </source>
</evidence>
<dbReference type="Proteomes" id="UP001165082">
    <property type="component" value="Unassembled WGS sequence"/>
</dbReference>
<name>A0A9W6ZZZ9_9STRA</name>
<organism evidence="1 2">
    <name type="scientific">Triparma retinervis</name>
    <dbReference type="NCBI Taxonomy" id="2557542"/>
    <lineage>
        <taxon>Eukaryota</taxon>
        <taxon>Sar</taxon>
        <taxon>Stramenopiles</taxon>
        <taxon>Ochrophyta</taxon>
        <taxon>Bolidophyceae</taxon>
        <taxon>Parmales</taxon>
        <taxon>Triparmaceae</taxon>
        <taxon>Triparma</taxon>
    </lineage>
</organism>
<evidence type="ECO:0000313" key="1">
    <source>
        <dbReference type="EMBL" id="GMH63051.1"/>
    </source>
</evidence>
<gene>
    <name evidence="1" type="ORF">TrRE_jg10208</name>
</gene>
<protein>
    <submittedName>
        <fullName evidence="1">Uncharacterized protein</fullName>
    </submittedName>
</protein>
<sequence>MSVIETIQRARGNSESAVYHPFLKSGLMLKVGNEISSTFSFEVKDGNGKMMPARLIPKLHSFVTGGHLVLGSEFRVHNFHTKKFDDVLHIILEKIEMEHLTLTSLSKLVSDVDEFTGECALQPPYKLQLVVSGAMTSVSDGKYTVPASISGVDKDKAKSNDTLVIDQPIIIQTDPPNLSKLCIQSPRIEPPVPWTVNNPSFATIEKLQQYVATSLERKRARRTSESRTLLASPSTISISNMSSLTMPTMLGSPVFSSLPLPPNSNDHKEVLLHKALHILAEVNHSHPALLQMFNLDPLPPSPHQMDPLTAIRERLDNYVLPMTRSDDRK</sequence>
<accession>A0A9W6ZZZ9</accession>
<keyword evidence="2" id="KW-1185">Reference proteome</keyword>
<comment type="caution">
    <text evidence="1">The sequence shown here is derived from an EMBL/GenBank/DDBJ whole genome shotgun (WGS) entry which is preliminary data.</text>
</comment>
<proteinExistence type="predicted"/>
<reference evidence="1" key="1">
    <citation type="submission" date="2022-07" db="EMBL/GenBank/DDBJ databases">
        <title>Genome analysis of Parmales, a sister group of diatoms, reveals the evolutionary specialization of diatoms from phago-mixotrophs to photoautotrophs.</title>
        <authorList>
            <person name="Ban H."/>
            <person name="Sato S."/>
            <person name="Yoshikawa S."/>
            <person name="Kazumasa Y."/>
            <person name="Nakamura Y."/>
            <person name="Ichinomiya M."/>
            <person name="Saitoh K."/>
            <person name="Sato N."/>
            <person name="Blanc-Mathieu R."/>
            <person name="Endo H."/>
            <person name="Kuwata A."/>
            <person name="Ogata H."/>
        </authorList>
    </citation>
    <scope>NUCLEOTIDE SEQUENCE</scope>
</reference>
<dbReference type="EMBL" id="BRXZ01002481">
    <property type="protein sequence ID" value="GMH63051.1"/>
    <property type="molecule type" value="Genomic_DNA"/>
</dbReference>